<dbReference type="GO" id="GO:0004180">
    <property type="term" value="F:carboxypeptidase activity"/>
    <property type="evidence" value="ECO:0007669"/>
    <property type="project" value="UniProtKB-KW"/>
</dbReference>
<comment type="function">
    <text evidence="2">Exopeptidase that catalyzes the hydrolytic cleavage of multi-L-arginyl-poly-L-aspartic acid (cyanophycin; a water-insoluble reserve polymer) into aspartate-arginine dipeptides.</text>
</comment>
<dbReference type="GO" id="GO:0006508">
    <property type="term" value="P:proteolysis"/>
    <property type="evidence" value="ECO:0007669"/>
    <property type="project" value="UniProtKB-KW"/>
</dbReference>
<evidence type="ECO:0000256" key="6">
    <source>
        <dbReference type="ARBA" id="ARBA00022670"/>
    </source>
</evidence>
<evidence type="ECO:0000256" key="8">
    <source>
        <dbReference type="ARBA" id="ARBA00022825"/>
    </source>
</evidence>
<name>A0A942Z9I5_9FIRM</name>
<gene>
    <name evidence="9" type="ORF">GOQ27_11900</name>
</gene>
<dbReference type="GO" id="GO:0008241">
    <property type="term" value="F:peptidyl-dipeptidase activity"/>
    <property type="evidence" value="ECO:0007669"/>
    <property type="project" value="UniProtKB-EC"/>
</dbReference>
<evidence type="ECO:0000256" key="5">
    <source>
        <dbReference type="ARBA" id="ARBA00015719"/>
    </source>
</evidence>
<dbReference type="InterPro" id="IPR029062">
    <property type="entry name" value="Class_I_gatase-like"/>
</dbReference>
<dbReference type="PANTHER" id="PTHR36175">
    <property type="entry name" value="CYANOPHYCINASE"/>
    <property type="match status" value="1"/>
</dbReference>
<dbReference type="RefSeq" id="WP_203367094.1">
    <property type="nucleotide sequence ID" value="NZ_WSFT01000042.1"/>
</dbReference>
<evidence type="ECO:0000313" key="9">
    <source>
        <dbReference type="EMBL" id="MBS4539169.1"/>
    </source>
</evidence>
<keyword evidence="6" id="KW-0645">Protease</keyword>
<dbReference type="Pfam" id="PF03575">
    <property type="entry name" value="Peptidase_S51"/>
    <property type="match status" value="1"/>
</dbReference>
<keyword evidence="8" id="KW-0720">Serine protease</keyword>
<dbReference type="InterPro" id="IPR005320">
    <property type="entry name" value="Peptidase_S51"/>
</dbReference>
<evidence type="ECO:0000313" key="10">
    <source>
        <dbReference type="Proteomes" id="UP000724672"/>
    </source>
</evidence>
<comment type="catalytic activity">
    <reaction evidence="1">
        <text>[L-4-(L-arginin-2-N-yl)aspartate](n) + H2O = [L-4-(L-arginin-2-N-yl)aspartate](n-1) + L-4-(L-arginin-2-N-yl)aspartate</text>
        <dbReference type="Rhea" id="RHEA:12845"/>
        <dbReference type="Rhea" id="RHEA-COMP:13728"/>
        <dbReference type="Rhea" id="RHEA-COMP:13734"/>
        <dbReference type="ChEBI" id="CHEBI:15377"/>
        <dbReference type="ChEBI" id="CHEBI:137986"/>
        <dbReference type="ChEBI" id="CHEBI:137991"/>
        <dbReference type="EC" id="3.4.15.6"/>
    </reaction>
</comment>
<comment type="caution">
    <text evidence="9">The sequence shown here is derived from an EMBL/GenBank/DDBJ whole genome shotgun (WGS) entry which is preliminary data.</text>
</comment>
<evidence type="ECO:0000256" key="7">
    <source>
        <dbReference type="ARBA" id="ARBA00022801"/>
    </source>
</evidence>
<dbReference type="CDD" id="cd03145">
    <property type="entry name" value="GAT1_cyanophycinase"/>
    <property type="match status" value="1"/>
</dbReference>
<organism evidence="9 10">
    <name type="scientific">Anaeromonas frigoriresistens</name>
    <dbReference type="NCBI Taxonomy" id="2683708"/>
    <lineage>
        <taxon>Bacteria</taxon>
        <taxon>Bacillati</taxon>
        <taxon>Bacillota</taxon>
        <taxon>Tissierellia</taxon>
        <taxon>Tissierellales</taxon>
        <taxon>Thermohalobacteraceae</taxon>
        <taxon>Anaeromonas</taxon>
    </lineage>
</organism>
<evidence type="ECO:0000256" key="3">
    <source>
        <dbReference type="ARBA" id="ARBA00006534"/>
    </source>
</evidence>
<dbReference type="Gene3D" id="3.40.50.880">
    <property type="match status" value="1"/>
</dbReference>
<evidence type="ECO:0000256" key="1">
    <source>
        <dbReference type="ARBA" id="ARBA00001092"/>
    </source>
</evidence>
<evidence type="ECO:0000256" key="2">
    <source>
        <dbReference type="ARBA" id="ARBA00002039"/>
    </source>
</evidence>
<reference evidence="9" key="1">
    <citation type="submission" date="2019-12" db="EMBL/GenBank/DDBJ databases">
        <title>Clostridiaceae gen. nov. sp. nov., isolated from sediment in Xinjiang, China.</title>
        <authorList>
            <person name="Zhang R."/>
        </authorList>
    </citation>
    <scope>NUCLEOTIDE SEQUENCE</scope>
    <source>
        <strain evidence="9">D2Q-11</strain>
    </source>
</reference>
<proteinExistence type="inferred from homology"/>
<protein>
    <recommendedName>
        <fullName evidence="5">Cyanophycinase</fullName>
        <ecNumber evidence="4">3.4.15.6</ecNumber>
    </recommendedName>
</protein>
<accession>A0A942Z9I5</accession>
<dbReference type="Proteomes" id="UP000724672">
    <property type="component" value="Unassembled WGS sequence"/>
</dbReference>
<evidence type="ECO:0000256" key="4">
    <source>
        <dbReference type="ARBA" id="ARBA00013115"/>
    </source>
</evidence>
<dbReference type="EC" id="3.4.15.6" evidence="4"/>
<comment type="similarity">
    <text evidence="3">Belongs to the peptidase S51 family.</text>
</comment>
<dbReference type="SUPFAM" id="SSF52317">
    <property type="entry name" value="Class I glutamine amidotransferase-like"/>
    <property type="match status" value="1"/>
</dbReference>
<dbReference type="GO" id="GO:0008236">
    <property type="term" value="F:serine-type peptidase activity"/>
    <property type="evidence" value="ECO:0007669"/>
    <property type="project" value="UniProtKB-KW"/>
</dbReference>
<dbReference type="EMBL" id="WSFT01000042">
    <property type="protein sequence ID" value="MBS4539169.1"/>
    <property type="molecule type" value="Genomic_DNA"/>
</dbReference>
<dbReference type="InterPro" id="IPR011811">
    <property type="entry name" value="Peptidase_S51_cyanophycinase"/>
</dbReference>
<dbReference type="PANTHER" id="PTHR36175:SF1">
    <property type="entry name" value="CYANOPHYCINASE"/>
    <property type="match status" value="1"/>
</dbReference>
<sequence>MKKFISILLITIMILSMTSFGFSDNEKGSLVIIGGALDPENEAIYNKMIELAGDKNDIKIAIIPAASSTPSKSGGLYKGDFVDLYNVPKENVKVFPIAINDDSSTEDIDESTWDKNGFNEELAQEMLNYDLVFFTGGNQLDIVKVLVQEDGTDGPVLESIKEIYDNGGVLAGSSAGAAIMTDPMIGAGSSFGALTQGTTDTDNYDDPDDNRVFLTKGLGFLENSITDQHFLARGRFGRLITALIDREINMGYGIDENTALVLTGDELEVIGESGVMIIDTAGATYKNYGSRLSANDIRLHYLETGDKYNKKTQEFTINSDKETTLGYEYYSGNELNTNIFGENSVIPTITKDLVDNTEKESMGLSFDTDGNGVKLIFNQKEDTQGYWGKIDGRESYAATNVYLDILPIKVQIKEMKPPKEAKEKKIEKTNNKVK</sequence>
<keyword evidence="7 9" id="KW-0378">Hydrolase</keyword>
<keyword evidence="10" id="KW-1185">Reference proteome</keyword>
<keyword evidence="9" id="KW-0121">Carboxypeptidase</keyword>
<dbReference type="AlphaFoldDB" id="A0A942Z9I5"/>
<dbReference type="NCBIfam" id="TIGR02069">
    <property type="entry name" value="cyanophycinase"/>
    <property type="match status" value="1"/>
</dbReference>